<evidence type="ECO:0000313" key="4">
    <source>
        <dbReference type="Proteomes" id="UP000198816"/>
    </source>
</evidence>
<organism evidence="3 4">
    <name type="scientific">Thiocapsa roseopersicina</name>
    <dbReference type="NCBI Taxonomy" id="1058"/>
    <lineage>
        <taxon>Bacteria</taxon>
        <taxon>Pseudomonadati</taxon>
        <taxon>Pseudomonadota</taxon>
        <taxon>Gammaproteobacteria</taxon>
        <taxon>Chromatiales</taxon>
        <taxon>Chromatiaceae</taxon>
        <taxon>Thiocapsa</taxon>
    </lineage>
</organism>
<feature type="compositionally biased region" description="Polar residues" evidence="1">
    <location>
        <begin position="36"/>
        <end position="46"/>
    </location>
</feature>
<keyword evidence="2" id="KW-0812">Transmembrane</keyword>
<feature type="region of interest" description="Disordered" evidence="1">
    <location>
        <begin position="35"/>
        <end position="67"/>
    </location>
</feature>
<evidence type="ECO:0000256" key="2">
    <source>
        <dbReference type="SAM" id="Phobius"/>
    </source>
</evidence>
<evidence type="ECO:0000313" key="3">
    <source>
        <dbReference type="EMBL" id="SDX09902.1"/>
    </source>
</evidence>
<evidence type="ECO:0008006" key="5">
    <source>
        <dbReference type="Google" id="ProtNLM"/>
    </source>
</evidence>
<gene>
    <name evidence="3" type="ORF">SAMN05421783_11425</name>
</gene>
<keyword evidence="4" id="KW-1185">Reference proteome</keyword>
<keyword evidence="2" id="KW-1133">Transmembrane helix</keyword>
<feature type="transmembrane region" description="Helical" evidence="2">
    <location>
        <begin position="12"/>
        <end position="32"/>
    </location>
</feature>
<dbReference type="EMBL" id="FNNZ01000014">
    <property type="protein sequence ID" value="SDX09902.1"/>
    <property type="molecule type" value="Genomic_DNA"/>
</dbReference>
<sequence length="313" mass="33375">MGGGHDSPMVRTLARVLLGVSFGVLVGCAVPGQMTEPMSGQASDQADSGRRDTIPGSTRPPQGMSRGDWLSRVAACHLLRVGQNLDVAVTDSAVIAAADKYGFRVDAIIERSNQLVVEYDSRGSALLDFATESCRQVSDATGMASTLVRFEPNGTLRMHWLRIDGAEIADGFAEKTIGELRRGRAVGLVINSPGGSVFEARKLGRYLRTMGLRTAVDQACTSACIDVLAGGAERYVTPDAKLGIHQSKVPRRFSSHEGGQLYVADAFLYLREMGIDPDVAIAAASVPNNKILLISLSDALQTGLVTDVIERVE</sequence>
<protein>
    <recommendedName>
        <fullName evidence="5">Periplasmic protein-like protein</fullName>
    </recommendedName>
</protein>
<reference evidence="4" key="1">
    <citation type="submission" date="2016-10" db="EMBL/GenBank/DDBJ databases">
        <authorList>
            <person name="Varghese N."/>
            <person name="Submissions S."/>
        </authorList>
    </citation>
    <scope>NUCLEOTIDE SEQUENCE [LARGE SCALE GENOMIC DNA]</scope>
    <source>
        <strain evidence="4">DSM 217</strain>
    </source>
</reference>
<dbReference type="InterPro" id="IPR029045">
    <property type="entry name" value="ClpP/crotonase-like_dom_sf"/>
</dbReference>
<dbReference type="AlphaFoldDB" id="A0A1H2YXI8"/>
<proteinExistence type="predicted"/>
<keyword evidence="2" id="KW-0472">Membrane</keyword>
<accession>A0A1H2YXI8</accession>
<dbReference type="Gene3D" id="3.90.226.10">
    <property type="entry name" value="2-enoyl-CoA Hydratase, Chain A, domain 1"/>
    <property type="match status" value="1"/>
</dbReference>
<dbReference type="Proteomes" id="UP000198816">
    <property type="component" value="Unassembled WGS sequence"/>
</dbReference>
<evidence type="ECO:0000256" key="1">
    <source>
        <dbReference type="SAM" id="MobiDB-lite"/>
    </source>
</evidence>
<dbReference type="STRING" id="1058.SAMN05421783_11425"/>
<dbReference type="OrthoDB" id="6987066at2"/>
<dbReference type="SUPFAM" id="SSF52096">
    <property type="entry name" value="ClpP/crotonase"/>
    <property type="match status" value="1"/>
</dbReference>
<name>A0A1H2YXI8_THIRO</name>